<reference evidence="2" key="1">
    <citation type="submission" date="2022-07" db="EMBL/GenBank/DDBJ databases">
        <title>Phylogenomic reconstructions and comparative analyses of Kickxellomycotina fungi.</title>
        <authorList>
            <person name="Reynolds N.K."/>
            <person name="Stajich J.E."/>
            <person name="Barry K."/>
            <person name="Grigoriev I.V."/>
            <person name="Crous P."/>
            <person name="Smith M.E."/>
        </authorList>
    </citation>
    <scope>NUCLEOTIDE SEQUENCE</scope>
    <source>
        <strain evidence="2">NRRL 1565</strain>
    </source>
</reference>
<proteinExistence type="predicted"/>
<dbReference type="Proteomes" id="UP001140094">
    <property type="component" value="Unassembled WGS sequence"/>
</dbReference>
<evidence type="ECO:0000313" key="2">
    <source>
        <dbReference type="EMBL" id="KAJ2798289.1"/>
    </source>
</evidence>
<evidence type="ECO:0000256" key="1">
    <source>
        <dbReference type="SAM" id="MobiDB-lite"/>
    </source>
</evidence>
<feature type="non-terminal residue" evidence="2">
    <location>
        <position position="1"/>
    </location>
</feature>
<dbReference type="EMBL" id="JANBUO010001434">
    <property type="protein sequence ID" value="KAJ2798289.1"/>
    <property type="molecule type" value="Genomic_DNA"/>
</dbReference>
<accession>A0A9W8LQ47</accession>
<dbReference type="AlphaFoldDB" id="A0A9W8LQ47"/>
<feature type="region of interest" description="Disordered" evidence="1">
    <location>
        <begin position="36"/>
        <end position="79"/>
    </location>
</feature>
<sequence length="123" mass="14148">LLLLPHLRLRRRPHLSHLLAPHLPPQLPALAPARFPAQSRRPPESLQAAGLMFPQMRPRKLHPQPRQRESPLSLEPRDSLAPLHQASFLARMRPAHRRNHLLPLSTPPLLQLLWPSLPFRLSI</sequence>
<keyword evidence="3" id="KW-1185">Reference proteome</keyword>
<name>A0A9W8LQ47_9FUNG</name>
<comment type="caution">
    <text evidence="2">The sequence shown here is derived from an EMBL/GenBank/DDBJ whole genome shotgun (WGS) entry which is preliminary data.</text>
</comment>
<feature type="non-terminal residue" evidence="2">
    <location>
        <position position="123"/>
    </location>
</feature>
<evidence type="ECO:0000313" key="3">
    <source>
        <dbReference type="Proteomes" id="UP001140094"/>
    </source>
</evidence>
<protein>
    <submittedName>
        <fullName evidence="2">Uncharacterized protein</fullName>
    </submittedName>
</protein>
<organism evidence="2 3">
    <name type="scientific">Coemansia guatemalensis</name>
    <dbReference type="NCBI Taxonomy" id="2761395"/>
    <lineage>
        <taxon>Eukaryota</taxon>
        <taxon>Fungi</taxon>
        <taxon>Fungi incertae sedis</taxon>
        <taxon>Zoopagomycota</taxon>
        <taxon>Kickxellomycotina</taxon>
        <taxon>Kickxellomycetes</taxon>
        <taxon>Kickxellales</taxon>
        <taxon>Kickxellaceae</taxon>
        <taxon>Coemansia</taxon>
    </lineage>
</organism>
<gene>
    <name evidence="2" type="ORF">H4R20_004876</name>
</gene>